<evidence type="ECO:0000313" key="3">
    <source>
        <dbReference type="Proteomes" id="UP001152747"/>
    </source>
</evidence>
<organism evidence="2 3">
    <name type="scientific">Caenorhabditis angaria</name>
    <dbReference type="NCBI Taxonomy" id="860376"/>
    <lineage>
        <taxon>Eukaryota</taxon>
        <taxon>Metazoa</taxon>
        <taxon>Ecdysozoa</taxon>
        <taxon>Nematoda</taxon>
        <taxon>Chromadorea</taxon>
        <taxon>Rhabditida</taxon>
        <taxon>Rhabditina</taxon>
        <taxon>Rhabditomorpha</taxon>
        <taxon>Rhabditoidea</taxon>
        <taxon>Rhabditidae</taxon>
        <taxon>Peloderinae</taxon>
        <taxon>Caenorhabditis</taxon>
    </lineage>
</organism>
<reference evidence="2" key="1">
    <citation type="submission" date="2022-11" db="EMBL/GenBank/DDBJ databases">
        <authorList>
            <person name="Kikuchi T."/>
        </authorList>
    </citation>
    <scope>NUCLEOTIDE SEQUENCE</scope>
    <source>
        <strain evidence="2">PS1010</strain>
    </source>
</reference>
<protein>
    <recommendedName>
        <fullName evidence="1">F-box domain-containing protein</fullName>
    </recommendedName>
</protein>
<dbReference type="EMBL" id="CANHGI010000001">
    <property type="protein sequence ID" value="CAI5440510.1"/>
    <property type="molecule type" value="Genomic_DNA"/>
</dbReference>
<dbReference type="InterPro" id="IPR001810">
    <property type="entry name" value="F-box_dom"/>
</dbReference>
<dbReference type="Proteomes" id="UP001152747">
    <property type="component" value="Unassembled WGS sequence"/>
</dbReference>
<evidence type="ECO:0000259" key="1">
    <source>
        <dbReference type="PROSITE" id="PS50181"/>
    </source>
</evidence>
<dbReference type="PROSITE" id="PS50181">
    <property type="entry name" value="FBOX"/>
    <property type="match status" value="1"/>
</dbReference>
<feature type="domain" description="F-box" evidence="1">
    <location>
        <begin position="6"/>
        <end position="53"/>
    </location>
</feature>
<keyword evidence="3" id="KW-1185">Reference proteome</keyword>
<accession>A0A9P1I8M3</accession>
<name>A0A9P1I8M3_9PELO</name>
<evidence type="ECO:0000313" key="2">
    <source>
        <dbReference type="EMBL" id="CAI5440510.1"/>
    </source>
</evidence>
<proteinExistence type="predicted"/>
<comment type="caution">
    <text evidence="2">The sequence shown here is derived from an EMBL/GenBank/DDBJ whole genome shotgun (WGS) entry which is preliminary data.</text>
</comment>
<sequence length="321" mass="38269">MNGEETPPILTLPIEIHQMIFDNMKQNDKVNFGRCSKKCHEIWKETRRFYEAMQWRHDFEHITLSLNDSHPFSGYSHFINFSSEHCESVKIGQTGAETEIQAIRGSKLYFEVARDLFKKKLEKNQNRIRSLTFHGECPMNFRKIKHFRKLQYFTAYVYDTAFIRELLPRTGNMLKYLKLHERALDSNVHLNLADFPEIYRVREYLSINFELTAEQMMNLSAKRIEMPAGKLKPQDIYNFIQTWQIGERNLENCVWTNVDFSLFRPFFQFYGVRFFFNWHIEDIQVCIRGIGDKSAKITMPKWTCMKFEVFDDEDLADENGA</sequence>
<dbReference type="Pfam" id="PF00646">
    <property type="entry name" value="F-box"/>
    <property type="match status" value="1"/>
</dbReference>
<gene>
    <name evidence="2" type="ORF">CAMP_LOCUS3147</name>
</gene>
<dbReference type="AlphaFoldDB" id="A0A9P1I8M3"/>